<keyword evidence="2" id="KW-1185">Reference proteome</keyword>
<organism evidence="1 2">
    <name type="scientific">Cannabis sativa</name>
    <name type="common">Hemp</name>
    <name type="synonym">Marijuana</name>
    <dbReference type="NCBI Taxonomy" id="3483"/>
    <lineage>
        <taxon>Eukaryota</taxon>
        <taxon>Viridiplantae</taxon>
        <taxon>Streptophyta</taxon>
        <taxon>Embryophyta</taxon>
        <taxon>Tracheophyta</taxon>
        <taxon>Spermatophyta</taxon>
        <taxon>Magnoliopsida</taxon>
        <taxon>eudicotyledons</taxon>
        <taxon>Gunneridae</taxon>
        <taxon>Pentapetalae</taxon>
        <taxon>rosids</taxon>
        <taxon>fabids</taxon>
        <taxon>Rosales</taxon>
        <taxon>Cannabaceae</taxon>
        <taxon>Cannabis</taxon>
    </lineage>
</organism>
<reference evidence="1" key="1">
    <citation type="submission" date="2018-11" db="EMBL/GenBank/DDBJ databases">
        <authorList>
            <person name="Grassa J C."/>
        </authorList>
    </citation>
    <scope>NUCLEOTIDE SEQUENCE [LARGE SCALE GENOMIC DNA]</scope>
</reference>
<dbReference type="Proteomes" id="UP000596661">
    <property type="component" value="Chromosome 7"/>
</dbReference>
<evidence type="ECO:0000313" key="1">
    <source>
        <dbReference type="EnsemblPlants" id="cds.evm.model.07.1519"/>
    </source>
</evidence>
<dbReference type="EMBL" id="UZAU01000669">
    <property type="status" value="NOT_ANNOTATED_CDS"/>
    <property type="molecule type" value="Genomic_DNA"/>
</dbReference>
<protein>
    <submittedName>
        <fullName evidence="1">Uncharacterized protein</fullName>
    </submittedName>
</protein>
<name>A0A803Q2Y3_CANSA</name>
<dbReference type="EnsemblPlants" id="evm.model.07.1519">
    <property type="protein sequence ID" value="cds.evm.model.07.1519"/>
    <property type="gene ID" value="evm.TU.07.1519"/>
</dbReference>
<reference evidence="1" key="2">
    <citation type="submission" date="2021-03" db="UniProtKB">
        <authorList>
            <consortium name="EnsemblPlants"/>
        </authorList>
    </citation>
    <scope>IDENTIFICATION</scope>
</reference>
<dbReference type="AlphaFoldDB" id="A0A803Q2Y3"/>
<sequence>MDMLKFSCQGSAGAVWKIRVWLFEPGRLLHVLRILRLGSGPVMDLNEEFHLKVVDIEDNSIVALAKEMATEEVLVAIKSKGKGKANAPPPAPVFNASIWKMDQKINSFCSYGMVDLYAIKVGVLIFHG</sequence>
<evidence type="ECO:0000313" key="2">
    <source>
        <dbReference type="Proteomes" id="UP000596661"/>
    </source>
</evidence>
<dbReference type="Gramene" id="evm.model.07.1519">
    <property type="protein sequence ID" value="cds.evm.model.07.1519"/>
    <property type="gene ID" value="evm.TU.07.1519"/>
</dbReference>
<proteinExistence type="predicted"/>
<accession>A0A803Q2Y3</accession>